<feature type="transmembrane region" description="Helical" evidence="1">
    <location>
        <begin position="12"/>
        <end position="36"/>
    </location>
</feature>
<evidence type="ECO:0008006" key="4">
    <source>
        <dbReference type="Google" id="ProtNLM"/>
    </source>
</evidence>
<keyword evidence="1" id="KW-0812">Transmembrane</keyword>
<reference evidence="2 3" key="1">
    <citation type="submission" date="2019-07" db="EMBL/GenBank/DDBJ databases">
        <authorList>
            <person name="Kim J."/>
        </authorList>
    </citation>
    <scope>NUCLEOTIDE SEQUENCE [LARGE SCALE GENOMIC DNA]</scope>
    <source>
        <strain evidence="2 3">G13</strain>
    </source>
</reference>
<keyword evidence="3" id="KW-1185">Reference proteome</keyword>
<dbReference type="Proteomes" id="UP000316330">
    <property type="component" value="Unassembled WGS sequence"/>
</dbReference>
<accession>A0A559J625</accession>
<gene>
    <name evidence="2" type="ORF">FPZ45_23645</name>
</gene>
<evidence type="ECO:0000313" key="3">
    <source>
        <dbReference type="Proteomes" id="UP000316330"/>
    </source>
</evidence>
<proteinExistence type="predicted"/>
<dbReference type="OrthoDB" id="165844at2"/>
<keyword evidence="1" id="KW-0472">Membrane</keyword>
<organism evidence="2 3">
    <name type="scientific">Cohnella terricola</name>
    <dbReference type="NCBI Taxonomy" id="1289167"/>
    <lineage>
        <taxon>Bacteria</taxon>
        <taxon>Bacillati</taxon>
        <taxon>Bacillota</taxon>
        <taxon>Bacilli</taxon>
        <taxon>Bacillales</taxon>
        <taxon>Paenibacillaceae</taxon>
        <taxon>Cohnella</taxon>
    </lineage>
</organism>
<name>A0A559J625_9BACL</name>
<dbReference type="RefSeq" id="WP_144707122.1">
    <property type="nucleotide sequence ID" value="NZ_VNJJ01000023.1"/>
</dbReference>
<dbReference type="AlphaFoldDB" id="A0A559J625"/>
<dbReference type="EMBL" id="VNJJ01000023">
    <property type="protein sequence ID" value="TVX95301.1"/>
    <property type="molecule type" value="Genomic_DNA"/>
</dbReference>
<evidence type="ECO:0000313" key="2">
    <source>
        <dbReference type="EMBL" id="TVX95301.1"/>
    </source>
</evidence>
<feature type="transmembrane region" description="Helical" evidence="1">
    <location>
        <begin position="108"/>
        <end position="125"/>
    </location>
</feature>
<feature type="transmembrane region" description="Helical" evidence="1">
    <location>
        <begin position="180"/>
        <end position="200"/>
    </location>
</feature>
<feature type="transmembrane region" description="Helical" evidence="1">
    <location>
        <begin position="137"/>
        <end position="168"/>
    </location>
</feature>
<feature type="transmembrane region" description="Helical" evidence="1">
    <location>
        <begin position="82"/>
        <end position="102"/>
    </location>
</feature>
<comment type="caution">
    <text evidence="2">The sequence shown here is derived from an EMBL/GenBank/DDBJ whole genome shotgun (WGS) entry which is preliminary data.</text>
</comment>
<sequence>MPNNEPGFRLAYAISFLFHPFVVVMPLFLIVSLQFASNAIEAIIWWLLIVAGVSAAPFAFIRRGVVKGKLADHDISKREQRLVPFLYTIGCMAISLALLLALRVPVELLATFTGMISAVALALLVTQLARWKISLHLIGISGAVLTLGLLVSAWYFSLTPLIALVGWARWRVKAHTPTQAAAGVFLASVVTIAVCILYGLGGS</sequence>
<protein>
    <recommendedName>
        <fullName evidence="4">PAP2 superfamily protein</fullName>
    </recommendedName>
</protein>
<keyword evidence="1" id="KW-1133">Transmembrane helix</keyword>
<evidence type="ECO:0000256" key="1">
    <source>
        <dbReference type="SAM" id="Phobius"/>
    </source>
</evidence>
<feature type="transmembrane region" description="Helical" evidence="1">
    <location>
        <begin position="42"/>
        <end position="61"/>
    </location>
</feature>